<gene>
    <name evidence="1" type="ORF">RHMOL_Rhmol07G0215900</name>
</gene>
<accession>A0ACC0N367</accession>
<proteinExistence type="predicted"/>
<evidence type="ECO:0000313" key="2">
    <source>
        <dbReference type="Proteomes" id="UP001062846"/>
    </source>
</evidence>
<dbReference type="EMBL" id="CM046394">
    <property type="protein sequence ID" value="KAI8547691.1"/>
    <property type="molecule type" value="Genomic_DNA"/>
</dbReference>
<evidence type="ECO:0000313" key="1">
    <source>
        <dbReference type="EMBL" id="KAI8547691.1"/>
    </source>
</evidence>
<sequence>MWKYSLVLVLRNFKSSKEKFWKEDYQRKGNVLLRLNFLVQKTFLMYVEPVFSNAGNTIGVNYMGMEVTDQVRKREKMAKLREEIAVQKARETKLNKTIHTTGLSLCSVLDGFTGS</sequence>
<reference evidence="1" key="1">
    <citation type="submission" date="2022-02" db="EMBL/GenBank/DDBJ databases">
        <title>Plant Genome Project.</title>
        <authorList>
            <person name="Zhang R.-G."/>
        </authorList>
    </citation>
    <scope>NUCLEOTIDE SEQUENCE</scope>
    <source>
        <strain evidence="1">AT1</strain>
    </source>
</reference>
<dbReference type="Proteomes" id="UP001062846">
    <property type="component" value="Chromosome 7"/>
</dbReference>
<keyword evidence="2" id="KW-1185">Reference proteome</keyword>
<comment type="caution">
    <text evidence="1">The sequence shown here is derived from an EMBL/GenBank/DDBJ whole genome shotgun (WGS) entry which is preliminary data.</text>
</comment>
<organism evidence="1 2">
    <name type="scientific">Rhododendron molle</name>
    <name type="common">Chinese azalea</name>
    <name type="synonym">Azalea mollis</name>
    <dbReference type="NCBI Taxonomy" id="49168"/>
    <lineage>
        <taxon>Eukaryota</taxon>
        <taxon>Viridiplantae</taxon>
        <taxon>Streptophyta</taxon>
        <taxon>Embryophyta</taxon>
        <taxon>Tracheophyta</taxon>
        <taxon>Spermatophyta</taxon>
        <taxon>Magnoliopsida</taxon>
        <taxon>eudicotyledons</taxon>
        <taxon>Gunneridae</taxon>
        <taxon>Pentapetalae</taxon>
        <taxon>asterids</taxon>
        <taxon>Ericales</taxon>
        <taxon>Ericaceae</taxon>
        <taxon>Ericoideae</taxon>
        <taxon>Rhodoreae</taxon>
        <taxon>Rhododendron</taxon>
    </lineage>
</organism>
<protein>
    <submittedName>
        <fullName evidence="1">Uncharacterized protein</fullName>
    </submittedName>
</protein>
<name>A0ACC0N367_RHOML</name>